<proteinExistence type="predicted"/>
<keyword evidence="2" id="KW-0119">Carbohydrate metabolism</keyword>
<evidence type="ECO:0000256" key="8">
    <source>
        <dbReference type="ARBA" id="ARBA00075794"/>
    </source>
</evidence>
<evidence type="ECO:0000256" key="4">
    <source>
        <dbReference type="ARBA" id="ARBA00053886"/>
    </source>
</evidence>
<feature type="compositionally biased region" description="Basic and acidic residues" evidence="10">
    <location>
        <begin position="40"/>
        <end position="50"/>
    </location>
</feature>
<keyword evidence="13" id="KW-1185">Reference proteome</keyword>
<evidence type="ECO:0000256" key="7">
    <source>
        <dbReference type="ARBA" id="ARBA00073038"/>
    </source>
</evidence>
<dbReference type="GO" id="GO:0005789">
    <property type="term" value="C:endoplasmic reticulum membrane"/>
    <property type="evidence" value="ECO:0007669"/>
    <property type="project" value="UniProtKB-SubCell"/>
</dbReference>
<accession>A0A091DSE2</accession>
<feature type="domain" description="CBM20" evidence="11">
    <location>
        <begin position="180"/>
        <end position="279"/>
    </location>
</feature>
<dbReference type="STRING" id="885580.ENSFDAP00000007791"/>
<dbReference type="SUPFAM" id="SSF49452">
    <property type="entry name" value="Starch-binding domain-like"/>
    <property type="match status" value="1"/>
</dbReference>
<dbReference type="OrthoDB" id="6123450at2759"/>
<evidence type="ECO:0000256" key="2">
    <source>
        <dbReference type="ARBA" id="ARBA00022600"/>
    </source>
</evidence>
<dbReference type="PANTHER" id="PTHR15048">
    <property type="entry name" value="STARCH-BINDING DOMAIN-CONTAINING PROTEIN 1"/>
    <property type="match status" value="1"/>
</dbReference>
<evidence type="ECO:0000256" key="6">
    <source>
        <dbReference type="ARBA" id="ARBA00062412"/>
    </source>
</evidence>
<dbReference type="eggNOG" id="ENOG502SE11">
    <property type="taxonomic scope" value="Eukaryota"/>
</dbReference>
<evidence type="ECO:0000256" key="1">
    <source>
        <dbReference type="ARBA" id="ARBA00004643"/>
    </source>
</evidence>
<dbReference type="PANTHER" id="PTHR15048:SF0">
    <property type="entry name" value="STARCH-BINDING DOMAIN-CONTAINING PROTEIN 1"/>
    <property type="match status" value="1"/>
</dbReference>
<dbReference type="PROSITE" id="PS51166">
    <property type="entry name" value="CBM20"/>
    <property type="match status" value="1"/>
</dbReference>
<dbReference type="FunFam" id="2.60.40.10:FF:000552">
    <property type="entry name" value="Related to glucoamylase"/>
    <property type="match status" value="1"/>
</dbReference>
<dbReference type="GO" id="GO:0061723">
    <property type="term" value="P:glycophagy"/>
    <property type="evidence" value="ECO:0007669"/>
    <property type="project" value="UniProtKB-ARBA"/>
</dbReference>
<keyword evidence="2" id="KW-0321">Glycogen metabolism</keyword>
<evidence type="ECO:0000313" key="13">
    <source>
        <dbReference type="Proteomes" id="UP000028990"/>
    </source>
</evidence>
<comment type="subunit">
    <text evidence="6">Interacts with the ATG8 family proteins GABARAP and GABARAPL1. Interacts with several glycogen-associated proteins, such as GYS2 (liver glycogen synthase), GDE (glycogen debranching enzyme), GBE1 (glycogen branching enzyme 1) and EPM2A (Laforin).</text>
</comment>
<dbReference type="GO" id="GO:0034045">
    <property type="term" value="C:phagophore assembly site membrane"/>
    <property type="evidence" value="ECO:0007669"/>
    <property type="project" value="UniProtKB-SubCell"/>
</dbReference>
<dbReference type="GO" id="GO:0030315">
    <property type="term" value="C:T-tubule"/>
    <property type="evidence" value="ECO:0007669"/>
    <property type="project" value="UniProtKB-SubCell"/>
</dbReference>
<evidence type="ECO:0000313" key="12">
    <source>
        <dbReference type="EMBL" id="KFO35069.1"/>
    </source>
</evidence>
<protein>
    <recommendedName>
        <fullName evidence="7">Starch-binding domain-containing protein 1</fullName>
    </recommendedName>
    <alternativeName>
        <fullName evidence="8">Genethonin-1</fullName>
    </alternativeName>
    <alternativeName>
        <fullName evidence="9">Glycophagy cargo receptor stbd1</fullName>
    </alternativeName>
</protein>
<dbReference type="EMBL" id="KN121891">
    <property type="protein sequence ID" value="KFO35069.1"/>
    <property type="molecule type" value="Genomic_DNA"/>
</dbReference>
<dbReference type="Proteomes" id="UP000028990">
    <property type="component" value="Unassembled WGS sequence"/>
</dbReference>
<feature type="region of interest" description="Disordered" evidence="10">
    <location>
        <begin position="30"/>
        <end position="50"/>
    </location>
</feature>
<evidence type="ECO:0000256" key="9">
    <source>
        <dbReference type="ARBA" id="ARBA00076001"/>
    </source>
</evidence>
<dbReference type="Gene3D" id="2.60.40.10">
    <property type="entry name" value="Immunoglobulins"/>
    <property type="match status" value="1"/>
</dbReference>
<evidence type="ECO:0000259" key="11">
    <source>
        <dbReference type="PROSITE" id="PS51166"/>
    </source>
</evidence>
<comment type="function">
    <text evidence="4">Acts as a cargo receptor for glycogen. Delivers its cargo to an autophagic pathway called glycophagy, resulting in the transport of glycogen to lysosomes.</text>
</comment>
<dbReference type="SMART" id="SM01065">
    <property type="entry name" value="CBM_2"/>
    <property type="match status" value="1"/>
</dbReference>
<dbReference type="GO" id="GO:2001070">
    <property type="term" value="F:starch binding"/>
    <property type="evidence" value="ECO:0007669"/>
    <property type="project" value="InterPro"/>
</dbReference>
<evidence type="ECO:0000256" key="3">
    <source>
        <dbReference type="ARBA" id="ARBA00024012"/>
    </source>
</evidence>
<evidence type="ECO:0000256" key="10">
    <source>
        <dbReference type="SAM" id="MobiDB-lite"/>
    </source>
</evidence>
<dbReference type="AlphaFoldDB" id="A0A091DSE2"/>
<dbReference type="InterPro" id="IPR013784">
    <property type="entry name" value="Carb-bd-like_fold"/>
</dbReference>
<dbReference type="Pfam" id="PF00686">
    <property type="entry name" value="CBM_20"/>
    <property type="match status" value="1"/>
</dbReference>
<reference evidence="12 13" key="1">
    <citation type="submission" date="2013-11" db="EMBL/GenBank/DDBJ databases">
        <title>The Damaraland mole rat (Fukomys damarensis) genome and evolution of African mole rats.</title>
        <authorList>
            <person name="Gladyshev V.N."/>
            <person name="Fang X."/>
        </authorList>
    </citation>
    <scope>NUCLEOTIDE SEQUENCE [LARGE SCALE GENOMIC DNA]</scope>
    <source>
        <tissue evidence="12">Liver</tissue>
    </source>
</reference>
<name>A0A091DSE2_FUKDA</name>
<gene>
    <name evidence="12" type="ORF">H920_03523</name>
</gene>
<dbReference type="InterPro" id="IPR013783">
    <property type="entry name" value="Ig-like_fold"/>
</dbReference>
<evidence type="ECO:0000256" key="5">
    <source>
        <dbReference type="ARBA" id="ARBA00060405"/>
    </source>
</evidence>
<comment type="subcellular location">
    <subcellularLocation>
        <location evidence="3">Cell membrane</location>
        <location evidence="3">Sarcolemma</location>
        <location evidence="3">T-tubule</location>
    </subcellularLocation>
    <subcellularLocation>
        <location evidence="1">Endoplasmic reticulum membrane</location>
        <topology evidence="1">Single-pass type III membrane protein</topology>
    </subcellularLocation>
    <subcellularLocation>
        <location evidence="5">Preautophagosomal structure membrane</location>
        <topology evidence="5">Single-pass type III membrane protein</topology>
    </subcellularLocation>
</comment>
<sequence>MGAVWSALLVGGGLAGALLVWLLRGGPGDAGKDAPPGEAADARGAPEHLQESNGHLISETKAKEALGNESLESCVEEWRLQKQETPAKAAPCFTEKLPSNSLHGNRAKTGGQARLEAEAAASPEDWEMVSRHLSWGDVSLGGNLEASGLSLSQEMDNKSNLVEARVWEADGKRKSAAAASSESEQVSVRFQVHYLTSTDVQFIAVTGDHENLGRWNTYIPLHHHKDGLWSHSVLLPADTVVEWKFVLVENGGVTRWEEGSNRLLATGHEDKVIHGWWGIH</sequence>
<dbReference type="InterPro" id="IPR002044">
    <property type="entry name" value="CBM20"/>
</dbReference>
<organism evidence="12 13">
    <name type="scientific">Fukomys damarensis</name>
    <name type="common">Damaraland mole rat</name>
    <name type="synonym">Cryptomys damarensis</name>
    <dbReference type="NCBI Taxonomy" id="885580"/>
    <lineage>
        <taxon>Eukaryota</taxon>
        <taxon>Metazoa</taxon>
        <taxon>Chordata</taxon>
        <taxon>Craniata</taxon>
        <taxon>Vertebrata</taxon>
        <taxon>Euteleostomi</taxon>
        <taxon>Mammalia</taxon>
        <taxon>Eutheria</taxon>
        <taxon>Euarchontoglires</taxon>
        <taxon>Glires</taxon>
        <taxon>Rodentia</taxon>
        <taxon>Hystricomorpha</taxon>
        <taxon>Bathyergidae</taxon>
        <taxon>Fukomys</taxon>
    </lineage>
</organism>